<reference evidence="1 2" key="1">
    <citation type="submission" date="2019-06" db="EMBL/GenBank/DDBJ databases">
        <title>Saccharibacillus brassicae sp. nov., an endophytic bacterium isolated from Chinese cabbage seeds (Brassica pekinensis).</title>
        <authorList>
            <person name="Jiang L."/>
            <person name="Lee J."/>
            <person name="Kim S.W."/>
        </authorList>
    </citation>
    <scope>NUCLEOTIDE SEQUENCE [LARGE SCALE GENOMIC DNA]</scope>
    <source>
        <strain evidence="2">KCTC 43072 / ATSA2</strain>
    </source>
</reference>
<evidence type="ECO:0000313" key="1">
    <source>
        <dbReference type="EMBL" id="QDH22338.1"/>
    </source>
</evidence>
<keyword evidence="2" id="KW-1185">Reference proteome</keyword>
<dbReference type="RefSeq" id="WP_141448882.1">
    <property type="nucleotide sequence ID" value="NZ_CP041217.1"/>
</dbReference>
<organism evidence="1 2">
    <name type="scientific">Saccharibacillus brassicae</name>
    <dbReference type="NCBI Taxonomy" id="2583377"/>
    <lineage>
        <taxon>Bacteria</taxon>
        <taxon>Bacillati</taxon>
        <taxon>Bacillota</taxon>
        <taxon>Bacilli</taxon>
        <taxon>Bacillales</taxon>
        <taxon>Paenibacillaceae</taxon>
        <taxon>Saccharibacillus</taxon>
    </lineage>
</organism>
<gene>
    <name evidence="1" type="ORF">FFV09_16700</name>
</gene>
<evidence type="ECO:0008006" key="3">
    <source>
        <dbReference type="Google" id="ProtNLM"/>
    </source>
</evidence>
<dbReference type="KEGG" id="saca:FFV09_16700"/>
<sequence>MINLNQAIQISLPVRLHAISGEFYEGVCTLNPKNSSMFDIHVDQEIVTLPHWAVKRIWKKKTT</sequence>
<evidence type="ECO:0000313" key="2">
    <source>
        <dbReference type="Proteomes" id="UP000316968"/>
    </source>
</evidence>
<accession>A0A4Y6V0L9</accession>
<dbReference type="AlphaFoldDB" id="A0A4Y6V0L9"/>
<name>A0A4Y6V0L9_SACBS</name>
<dbReference type="OrthoDB" id="2679476at2"/>
<dbReference type="EMBL" id="CP041217">
    <property type="protein sequence ID" value="QDH22338.1"/>
    <property type="molecule type" value="Genomic_DNA"/>
</dbReference>
<proteinExistence type="predicted"/>
<protein>
    <recommendedName>
        <fullName evidence="3">DUF2642 domain-containing protein</fullName>
    </recommendedName>
</protein>
<dbReference type="Proteomes" id="UP000316968">
    <property type="component" value="Chromosome"/>
</dbReference>